<evidence type="ECO:0000259" key="13">
    <source>
        <dbReference type="SMART" id="SM00836"/>
    </source>
</evidence>
<dbReference type="Pfam" id="PF00750">
    <property type="entry name" value="tRNA-synt_1d"/>
    <property type="match status" value="1"/>
</dbReference>
<dbReference type="GO" id="GO:0006420">
    <property type="term" value="P:arginyl-tRNA aminoacylation"/>
    <property type="evidence" value="ECO:0007669"/>
    <property type="project" value="InterPro"/>
</dbReference>
<dbReference type="GO" id="GO:0005524">
    <property type="term" value="F:ATP binding"/>
    <property type="evidence" value="ECO:0007669"/>
    <property type="project" value="UniProtKB-KW"/>
</dbReference>
<dbReference type="Gene3D" id="3.40.50.620">
    <property type="entry name" value="HUPs"/>
    <property type="match status" value="1"/>
</dbReference>
<dbReference type="AlphaFoldDB" id="A0A834FGD2"/>
<comment type="caution">
    <text evidence="14">The sequence shown here is derived from an EMBL/GenBank/DDBJ whole genome shotgun (WGS) entry which is preliminary data.</text>
</comment>
<dbReference type="InterPro" id="IPR001412">
    <property type="entry name" value="aa-tRNA-synth_I_CS"/>
</dbReference>
<dbReference type="Pfam" id="PF05746">
    <property type="entry name" value="DALR_1"/>
    <property type="match status" value="1"/>
</dbReference>
<evidence type="ECO:0000256" key="1">
    <source>
        <dbReference type="ARBA" id="ARBA00005594"/>
    </source>
</evidence>
<keyword evidence="3 12" id="KW-0436">Ligase</keyword>
<dbReference type="InterPro" id="IPR001278">
    <property type="entry name" value="Arg-tRNA-ligase"/>
</dbReference>
<dbReference type="FunFam" id="1.10.730.10:FF:000006">
    <property type="entry name" value="Arginyl-tRNA synthetase 2, mitochondrial"/>
    <property type="match status" value="1"/>
</dbReference>
<dbReference type="FunFam" id="3.40.50.620:FF:000058">
    <property type="entry name" value="Mitochondrial arginyl-tRNA synthetase"/>
    <property type="match status" value="1"/>
</dbReference>
<evidence type="ECO:0000256" key="12">
    <source>
        <dbReference type="RuleBase" id="RU363038"/>
    </source>
</evidence>
<dbReference type="InterPro" id="IPR009080">
    <property type="entry name" value="tRNAsynth_Ia_anticodon-bd"/>
</dbReference>
<sequence length="554" mass="62741">MSSHEPPLLSLRQSPDFRLSVSTLRIDGILPSNEDIQLQTENLANQLKRDVVVEEISAEKGVIHFHVNRELLAEKVLEPFKNGADDKYGLNSDLLTPLKRGTTLVEFSSPNIAKKFHAGHLRSTIIGNFVANLKESLGNSVIRMNYLGDWGMQFGLLGAGFEKFGCIEKLKENPLQHLFEVYVRVNKEVEQNEALMQAARDFFRQLEHHDDEAVSLWQQFREITVQEYQHVYKRLGVHFDVYSGESFHRDQAQTVVRQLQDRGLLGTSAKGTGVVDLSPDGDMSNVCTVLRSDGTTLYITRDLAAAINRQKKYSFDEMIYVTDKSQANHFRQLFQILLAMGHSWADRCRHLPFGLVRGMKTRTGDVVFLEDVLDEARARMLHNMSQSHTTKELENPEDTAEKVGICALIVQDFKGPLQSDYKFDWAQMLQAQGDTGVFLQYTHARLCSLLRTNKGVDEGEFNPSLLRETSSINILQHLLRYDEVLLQSAQDLQPKHLVNFLIKLSHFIASAHRDLPVKGSPPDVAQTRLRLFRGACSVLANGMRILGVTPVQKM</sequence>
<protein>
    <recommendedName>
        <fullName evidence="9">Probable arginine--tRNA ligase, mitochondrial</fullName>
        <ecNumber evidence="2">6.1.1.19</ecNumber>
    </recommendedName>
    <alternativeName>
        <fullName evidence="8">Arginyl-tRNA synthetase</fullName>
    </alternativeName>
</protein>
<name>A0A834FGD2_ORYME</name>
<reference evidence="14" key="1">
    <citation type="journal article" name="BMC Genomics">
        <title>Long-read sequencing and de novo genome assembly of marine medaka (Oryzias melastigma).</title>
        <authorList>
            <person name="Liang P."/>
            <person name="Saqib H.S.A."/>
            <person name="Ni X."/>
            <person name="Shen Y."/>
        </authorList>
    </citation>
    <scope>NUCLEOTIDE SEQUENCE</scope>
    <source>
        <strain evidence="14">Bigg-433</strain>
    </source>
</reference>
<evidence type="ECO:0000256" key="2">
    <source>
        <dbReference type="ARBA" id="ARBA00012837"/>
    </source>
</evidence>
<gene>
    <name evidence="14" type="ORF">FQA47_004175</name>
</gene>
<dbReference type="PRINTS" id="PR01038">
    <property type="entry name" value="TRNASYNTHARG"/>
</dbReference>
<dbReference type="PROSITE" id="PS00178">
    <property type="entry name" value="AA_TRNA_LIGASE_I"/>
    <property type="match status" value="1"/>
</dbReference>
<dbReference type="SUPFAM" id="SSF52374">
    <property type="entry name" value="Nucleotidylyl transferase"/>
    <property type="match status" value="1"/>
</dbReference>
<evidence type="ECO:0000256" key="4">
    <source>
        <dbReference type="ARBA" id="ARBA00022741"/>
    </source>
</evidence>
<dbReference type="InterPro" id="IPR014729">
    <property type="entry name" value="Rossmann-like_a/b/a_fold"/>
</dbReference>
<comment type="function">
    <text evidence="11">Catalyzes the attachment of arginine to tRNA(Arg) in a two-step reaction: arginine is first activated by ATP to form Arg-AMP and then transferred to the acceptor end of tRNA(Arg).</text>
</comment>
<dbReference type="InterPro" id="IPR035684">
    <property type="entry name" value="ArgRS_core"/>
</dbReference>
<dbReference type="CDD" id="cd00671">
    <property type="entry name" value="ArgRS_core"/>
    <property type="match status" value="1"/>
</dbReference>
<evidence type="ECO:0000256" key="8">
    <source>
        <dbReference type="ARBA" id="ARBA00033033"/>
    </source>
</evidence>
<dbReference type="Gene3D" id="1.10.730.10">
    <property type="entry name" value="Isoleucyl-tRNA Synthetase, Domain 1"/>
    <property type="match status" value="1"/>
</dbReference>
<evidence type="ECO:0000313" key="15">
    <source>
        <dbReference type="Proteomes" id="UP000646548"/>
    </source>
</evidence>
<comment type="similarity">
    <text evidence="1 12">Belongs to the class-I aminoacyl-tRNA synthetase family.</text>
</comment>
<feature type="domain" description="DALR anticodon binding" evidence="13">
    <location>
        <begin position="439"/>
        <end position="554"/>
    </location>
</feature>
<dbReference type="GO" id="GO:0005739">
    <property type="term" value="C:mitochondrion"/>
    <property type="evidence" value="ECO:0007669"/>
    <property type="project" value="TreeGrafter"/>
</dbReference>
<dbReference type="PANTHER" id="PTHR11956:SF11">
    <property type="entry name" value="ARGININE--TRNA LIGASE, MITOCHONDRIAL-RELATED"/>
    <property type="match status" value="1"/>
</dbReference>
<dbReference type="PANTHER" id="PTHR11956">
    <property type="entry name" value="ARGINYL-TRNA SYNTHETASE"/>
    <property type="match status" value="1"/>
</dbReference>
<comment type="catalytic activity">
    <reaction evidence="10">
        <text>tRNA(Arg) + L-arginine + ATP = L-arginyl-tRNA(Arg) + AMP + diphosphate</text>
        <dbReference type="Rhea" id="RHEA:20301"/>
        <dbReference type="Rhea" id="RHEA-COMP:9658"/>
        <dbReference type="Rhea" id="RHEA-COMP:9673"/>
        <dbReference type="ChEBI" id="CHEBI:30616"/>
        <dbReference type="ChEBI" id="CHEBI:32682"/>
        <dbReference type="ChEBI" id="CHEBI:33019"/>
        <dbReference type="ChEBI" id="CHEBI:78442"/>
        <dbReference type="ChEBI" id="CHEBI:78513"/>
        <dbReference type="ChEBI" id="CHEBI:456215"/>
        <dbReference type="EC" id="6.1.1.19"/>
    </reaction>
</comment>
<evidence type="ECO:0000256" key="5">
    <source>
        <dbReference type="ARBA" id="ARBA00022840"/>
    </source>
</evidence>
<dbReference type="NCBIfam" id="TIGR00456">
    <property type="entry name" value="argS"/>
    <property type="match status" value="1"/>
</dbReference>
<dbReference type="SMART" id="SM00836">
    <property type="entry name" value="DALR_1"/>
    <property type="match status" value="1"/>
</dbReference>
<dbReference type="GO" id="GO:0004814">
    <property type="term" value="F:arginine-tRNA ligase activity"/>
    <property type="evidence" value="ECO:0007669"/>
    <property type="project" value="UniProtKB-EC"/>
</dbReference>
<evidence type="ECO:0000313" key="14">
    <source>
        <dbReference type="EMBL" id="KAF6732167.1"/>
    </source>
</evidence>
<evidence type="ECO:0000256" key="6">
    <source>
        <dbReference type="ARBA" id="ARBA00022917"/>
    </source>
</evidence>
<evidence type="ECO:0000256" key="11">
    <source>
        <dbReference type="ARBA" id="ARBA00049595"/>
    </source>
</evidence>
<dbReference type="SUPFAM" id="SSF47323">
    <property type="entry name" value="Anticodon-binding domain of a subclass of class I aminoacyl-tRNA synthetases"/>
    <property type="match status" value="1"/>
</dbReference>
<accession>A0A834FGD2</accession>
<keyword evidence="5 12" id="KW-0067">ATP-binding</keyword>
<proteinExistence type="inferred from homology"/>
<evidence type="ECO:0000256" key="9">
    <source>
        <dbReference type="ARBA" id="ARBA00039495"/>
    </source>
</evidence>
<keyword evidence="7 12" id="KW-0030">Aminoacyl-tRNA synthetase</keyword>
<evidence type="ECO:0000256" key="10">
    <source>
        <dbReference type="ARBA" id="ARBA00049339"/>
    </source>
</evidence>
<evidence type="ECO:0000256" key="3">
    <source>
        <dbReference type="ARBA" id="ARBA00022598"/>
    </source>
</evidence>
<dbReference type="InterPro" id="IPR008909">
    <property type="entry name" value="DALR_anticod-bd"/>
</dbReference>
<evidence type="ECO:0000256" key="7">
    <source>
        <dbReference type="ARBA" id="ARBA00023146"/>
    </source>
</evidence>
<keyword evidence="6 12" id="KW-0648">Protein biosynthesis</keyword>
<dbReference type="GO" id="GO:0032543">
    <property type="term" value="P:mitochondrial translation"/>
    <property type="evidence" value="ECO:0007669"/>
    <property type="project" value="TreeGrafter"/>
</dbReference>
<dbReference type="EC" id="6.1.1.19" evidence="2"/>
<dbReference type="EMBL" id="WKFB01000196">
    <property type="protein sequence ID" value="KAF6732167.1"/>
    <property type="molecule type" value="Genomic_DNA"/>
</dbReference>
<organism evidence="14 15">
    <name type="scientific">Oryzias melastigma</name>
    <name type="common">Marine medaka</name>
    <dbReference type="NCBI Taxonomy" id="30732"/>
    <lineage>
        <taxon>Eukaryota</taxon>
        <taxon>Metazoa</taxon>
        <taxon>Chordata</taxon>
        <taxon>Craniata</taxon>
        <taxon>Vertebrata</taxon>
        <taxon>Euteleostomi</taxon>
        <taxon>Actinopterygii</taxon>
        <taxon>Neopterygii</taxon>
        <taxon>Teleostei</taxon>
        <taxon>Neoteleostei</taxon>
        <taxon>Acanthomorphata</taxon>
        <taxon>Ovalentaria</taxon>
        <taxon>Atherinomorphae</taxon>
        <taxon>Beloniformes</taxon>
        <taxon>Adrianichthyidae</taxon>
        <taxon>Oryziinae</taxon>
        <taxon>Oryzias</taxon>
    </lineage>
</organism>
<keyword evidence="4 12" id="KW-0547">Nucleotide-binding</keyword>
<dbReference type="Proteomes" id="UP000646548">
    <property type="component" value="Unassembled WGS sequence"/>
</dbReference>